<dbReference type="AlphaFoldDB" id="A0A5B7JXQ4"/>
<comment type="caution">
    <text evidence="2">The sequence shown here is derived from an EMBL/GenBank/DDBJ whole genome shotgun (WGS) entry which is preliminary data.</text>
</comment>
<sequence length="89" mass="10172">MYVRSLSKADEKLEEEEEEEDVEDENNPAKTKTKDLQSHRPTGHRHPSGQEVPGKTQSQLVRVDGGKFLLHAMINWGISEARVSPRLRH</sequence>
<protein>
    <submittedName>
        <fullName evidence="2">Uncharacterized protein</fullName>
    </submittedName>
</protein>
<gene>
    <name evidence="2" type="ORF">E2C01_093293</name>
</gene>
<keyword evidence="3" id="KW-1185">Reference proteome</keyword>
<organism evidence="2 3">
    <name type="scientific">Portunus trituberculatus</name>
    <name type="common">Swimming crab</name>
    <name type="synonym">Neptunus trituberculatus</name>
    <dbReference type="NCBI Taxonomy" id="210409"/>
    <lineage>
        <taxon>Eukaryota</taxon>
        <taxon>Metazoa</taxon>
        <taxon>Ecdysozoa</taxon>
        <taxon>Arthropoda</taxon>
        <taxon>Crustacea</taxon>
        <taxon>Multicrustacea</taxon>
        <taxon>Malacostraca</taxon>
        <taxon>Eumalacostraca</taxon>
        <taxon>Eucarida</taxon>
        <taxon>Decapoda</taxon>
        <taxon>Pleocyemata</taxon>
        <taxon>Brachyura</taxon>
        <taxon>Eubrachyura</taxon>
        <taxon>Portunoidea</taxon>
        <taxon>Portunidae</taxon>
        <taxon>Portuninae</taxon>
        <taxon>Portunus</taxon>
    </lineage>
</organism>
<accession>A0A5B7JXQ4</accession>
<proteinExistence type="predicted"/>
<feature type="region of interest" description="Disordered" evidence="1">
    <location>
        <begin position="1"/>
        <end position="59"/>
    </location>
</feature>
<feature type="compositionally biased region" description="Acidic residues" evidence="1">
    <location>
        <begin position="12"/>
        <end position="26"/>
    </location>
</feature>
<evidence type="ECO:0000313" key="2">
    <source>
        <dbReference type="EMBL" id="MPC97947.1"/>
    </source>
</evidence>
<dbReference type="Proteomes" id="UP000324222">
    <property type="component" value="Unassembled WGS sequence"/>
</dbReference>
<reference evidence="2 3" key="1">
    <citation type="submission" date="2019-05" db="EMBL/GenBank/DDBJ databases">
        <title>Another draft genome of Portunus trituberculatus and its Hox gene families provides insights of decapod evolution.</title>
        <authorList>
            <person name="Jeong J.-H."/>
            <person name="Song I."/>
            <person name="Kim S."/>
            <person name="Choi T."/>
            <person name="Kim D."/>
            <person name="Ryu S."/>
            <person name="Kim W."/>
        </authorList>
    </citation>
    <scope>NUCLEOTIDE SEQUENCE [LARGE SCALE GENOMIC DNA]</scope>
    <source>
        <tissue evidence="2">Muscle</tissue>
    </source>
</reference>
<evidence type="ECO:0000256" key="1">
    <source>
        <dbReference type="SAM" id="MobiDB-lite"/>
    </source>
</evidence>
<dbReference type="EMBL" id="VSRR010112158">
    <property type="protein sequence ID" value="MPC97947.1"/>
    <property type="molecule type" value="Genomic_DNA"/>
</dbReference>
<evidence type="ECO:0000313" key="3">
    <source>
        <dbReference type="Proteomes" id="UP000324222"/>
    </source>
</evidence>
<name>A0A5B7JXQ4_PORTR</name>